<dbReference type="InterPro" id="IPR036787">
    <property type="entry name" value="T_IF-3_N_sf"/>
</dbReference>
<feature type="region of interest" description="Disordered" evidence="4">
    <location>
        <begin position="233"/>
        <end position="296"/>
    </location>
</feature>
<keyword evidence="3" id="KW-0648">Protein biosynthesis</keyword>
<dbReference type="InterPro" id="IPR001288">
    <property type="entry name" value="Translation_initiation_fac_3"/>
</dbReference>
<dbReference type="EMBL" id="OU503044">
    <property type="protein sequence ID" value="CAI9768285.1"/>
    <property type="molecule type" value="Genomic_DNA"/>
</dbReference>
<accession>A0AAD1ZJB3</accession>
<dbReference type="InterPro" id="IPR036788">
    <property type="entry name" value="T_IF-3_C_sf"/>
</dbReference>
<evidence type="ECO:0000259" key="5">
    <source>
        <dbReference type="Pfam" id="PF05198"/>
    </source>
</evidence>
<evidence type="ECO:0000256" key="3">
    <source>
        <dbReference type="ARBA" id="ARBA00022917"/>
    </source>
</evidence>
<dbReference type="Pfam" id="PF05198">
    <property type="entry name" value="IF3_N"/>
    <property type="match status" value="1"/>
</dbReference>
<evidence type="ECO:0000256" key="4">
    <source>
        <dbReference type="SAM" id="MobiDB-lite"/>
    </source>
</evidence>
<gene>
    <name evidence="6" type="ORF">FPE_LOCUS15715</name>
</gene>
<feature type="domain" description="Translation initiation factor 3 N-terminal" evidence="5">
    <location>
        <begin position="2"/>
        <end position="32"/>
    </location>
</feature>
<comment type="similarity">
    <text evidence="1">Belongs to the IF-3 family.</text>
</comment>
<dbReference type="GO" id="GO:0043022">
    <property type="term" value="F:ribosome binding"/>
    <property type="evidence" value="ECO:0007669"/>
    <property type="project" value="TreeGrafter"/>
</dbReference>
<evidence type="ECO:0000313" key="6">
    <source>
        <dbReference type="EMBL" id="CAI9768285.1"/>
    </source>
</evidence>
<dbReference type="Proteomes" id="UP000834106">
    <property type="component" value="Chromosome 9"/>
</dbReference>
<dbReference type="Gene3D" id="3.10.20.80">
    <property type="entry name" value="Translation initiation factor 3 (IF-3), N-terminal domain"/>
    <property type="match status" value="1"/>
</dbReference>
<dbReference type="PANTHER" id="PTHR10938:SF4">
    <property type="entry name" value="TRANSLATION INITIATION FACTOR IF3-1, MITOCHONDRIAL"/>
    <property type="match status" value="1"/>
</dbReference>
<name>A0AAD1ZJB3_9LAMI</name>
<dbReference type="NCBIfam" id="TIGR00168">
    <property type="entry name" value="infC"/>
    <property type="match status" value="1"/>
</dbReference>
<reference evidence="6" key="1">
    <citation type="submission" date="2023-05" db="EMBL/GenBank/DDBJ databases">
        <authorList>
            <person name="Huff M."/>
        </authorList>
    </citation>
    <scope>NUCLEOTIDE SEQUENCE</scope>
</reference>
<dbReference type="InterPro" id="IPR019814">
    <property type="entry name" value="Translation_initiation_fac_3_N"/>
</dbReference>
<dbReference type="GO" id="GO:0003743">
    <property type="term" value="F:translation initiation factor activity"/>
    <property type="evidence" value="ECO:0007669"/>
    <property type="project" value="UniProtKB-KW"/>
</dbReference>
<evidence type="ECO:0000313" key="7">
    <source>
        <dbReference type="Proteomes" id="UP000834106"/>
    </source>
</evidence>
<feature type="region of interest" description="Disordered" evidence="4">
    <location>
        <begin position="128"/>
        <end position="197"/>
    </location>
</feature>
<sequence length="359" mass="39853">MLYIVDRNAKPPVCKIVDYNKEKYQEQVKEKERSKSKCELKKGACKEVQFAAKLKQKDLQMKAHTAKRLMESGHRVKCTAIEPSDELDLESLLSRFSALIEDVAIVESEPRVEKKQAYVVVRHAKFGPSKKGSGKKVSKTTELTSDTAQKACVSSQTVRPSSRNLQLKENTDAVKSGSETEEDITPEKLSDADVDSNKSEWAAFKGEDGFNKVFDIADDANGFAKSLRHEKVTVLSSADASSGSAVDSARAHTASSMSTEVPKPGTENRYARDPRNRNPSMSPGPQSRELGVPKSTAKSYGIFSAQQVDSTCSEQNTPAQMRELAEVQVLRELKWDLEHVELKPSRSPRLVYQVIRVFP</sequence>
<keyword evidence="7" id="KW-1185">Reference proteome</keyword>
<evidence type="ECO:0000256" key="1">
    <source>
        <dbReference type="ARBA" id="ARBA00005439"/>
    </source>
</evidence>
<dbReference type="AlphaFoldDB" id="A0AAD1ZJB3"/>
<feature type="compositionally biased region" description="Low complexity" evidence="4">
    <location>
        <begin position="236"/>
        <end position="248"/>
    </location>
</feature>
<dbReference type="Gene3D" id="3.30.110.10">
    <property type="entry name" value="Translation initiation factor 3 (IF-3), C-terminal domain"/>
    <property type="match status" value="1"/>
</dbReference>
<keyword evidence="2" id="KW-0396">Initiation factor</keyword>
<dbReference type="PANTHER" id="PTHR10938">
    <property type="entry name" value="TRANSLATION INITIATION FACTOR IF-3"/>
    <property type="match status" value="1"/>
</dbReference>
<dbReference type="GO" id="GO:0032790">
    <property type="term" value="P:ribosome disassembly"/>
    <property type="evidence" value="ECO:0007669"/>
    <property type="project" value="TreeGrafter"/>
</dbReference>
<dbReference type="SUPFAM" id="SSF54364">
    <property type="entry name" value="Translation initiation factor IF3, N-terminal domain"/>
    <property type="match status" value="1"/>
</dbReference>
<protein>
    <recommendedName>
        <fullName evidence="5">Translation initiation factor 3 N-terminal domain-containing protein</fullName>
    </recommendedName>
</protein>
<dbReference type="SUPFAM" id="SSF55200">
    <property type="entry name" value="Translation initiation factor IF3, C-terminal domain"/>
    <property type="match status" value="1"/>
</dbReference>
<evidence type="ECO:0000256" key="2">
    <source>
        <dbReference type="ARBA" id="ARBA00022540"/>
    </source>
</evidence>
<feature type="compositionally biased region" description="Polar residues" evidence="4">
    <location>
        <begin position="140"/>
        <end position="168"/>
    </location>
</feature>
<organism evidence="6 7">
    <name type="scientific">Fraxinus pennsylvanica</name>
    <dbReference type="NCBI Taxonomy" id="56036"/>
    <lineage>
        <taxon>Eukaryota</taxon>
        <taxon>Viridiplantae</taxon>
        <taxon>Streptophyta</taxon>
        <taxon>Embryophyta</taxon>
        <taxon>Tracheophyta</taxon>
        <taxon>Spermatophyta</taxon>
        <taxon>Magnoliopsida</taxon>
        <taxon>eudicotyledons</taxon>
        <taxon>Gunneridae</taxon>
        <taxon>Pentapetalae</taxon>
        <taxon>asterids</taxon>
        <taxon>lamiids</taxon>
        <taxon>Lamiales</taxon>
        <taxon>Oleaceae</taxon>
        <taxon>Oleeae</taxon>
        <taxon>Fraxinus</taxon>
    </lineage>
</organism>
<proteinExistence type="inferred from homology"/>
<feature type="compositionally biased region" description="Basic and acidic residues" evidence="4">
    <location>
        <begin position="185"/>
        <end position="197"/>
    </location>
</feature>